<keyword evidence="1" id="KW-0472">Membrane</keyword>
<keyword evidence="1" id="KW-1133">Transmembrane helix</keyword>
<feature type="transmembrane region" description="Helical" evidence="1">
    <location>
        <begin position="12"/>
        <end position="33"/>
    </location>
</feature>
<proteinExistence type="predicted"/>
<dbReference type="EMBL" id="MGGI01000003">
    <property type="protein sequence ID" value="OGM27681.1"/>
    <property type="molecule type" value="Genomic_DNA"/>
</dbReference>
<protein>
    <submittedName>
        <fullName evidence="2">Uncharacterized protein</fullName>
    </submittedName>
</protein>
<gene>
    <name evidence="2" type="ORF">A2627_04550</name>
</gene>
<dbReference type="AlphaFoldDB" id="A0A1F7YK04"/>
<evidence type="ECO:0000256" key="1">
    <source>
        <dbReference type="SAM" id="Phobius"/>
    </source>
</evidence>
<name>A0A1F7YK04_9BACT</name>
<evidence type="ECO:0000313" key="2">
    <source>
        <dbReference type="EMBL" id="OGM27681.1"/>
    </source>
</evidence>
<sequence>MKKQVKTPRLITVEILTLITVTLWIVFEVYRLVTLKGSPTVPEEILAPISSNLDLKALSKLDEKIFFEGNEL</sequence>
<evidence type="ECO:0000313" key="3">
    <source>
        <dbReference type="Proteomes" id="UP000178851"/>
    </source>
</evidence>
<accession>A0A1F7YK04</accession>
<organism evidence="2 3">
    <name type="scientific">Candidatus Woesebacteria bacterium RIFCSPHIGHO2_01_FULL_39_28</name>
    <dbReference type="NCBI Taxonomy" id="1802496"/>
    <lineage>
        <taxon>Bacteria</taxon>
        <taxon>Candidatus Woeseibacteriota</taxon>
    </lineage>
</organism>
<keyword evidence="1" id="KW-0812">Transmembrane</keyword>
<comment type="caution">
    <text evidence="2">The sequence shown here is derived from an EMBL/GenBank/DDBJ whole genome shotgun (WGS) entry which is preliminary data.</text>
</comment>
<dbReference type="Proteomes" id="UP000178851">
    <property type="component" value="Unassembled WGS sequence"/>
</dbReference>
<reference evidence="2 3" key="1">
    <citation type="journal article" date="2016" name="Nat. Commun.">
        <title>Thousands of microbial genomes shed light on interconnected biogeochemical processes in an aquifer system.</title>
        <authorList>
            <person name="Anantharaman K."/>
            <person name="Brown C.T."/>
            <person name="Hug L.A."/>
            <person name="Sharon I."/>
            <person name="Castelle C.J."/>
            <person name="Probst A.J."/>
            <person name="Thomas B.C."/>
            <person name="Singh A."/>
            <person name="Wilkins M.J."/>
            <person name="Karaoz U."/>
            <person name="Brodie E.L."/>
            <person name="Williams K.H."/>
            <person name="Hubbard S.S."/>
            <person name="Banfield J.F."/>
        </authorList>
    </citation>
    <scope>NUCLEOTIDE SEQUENCE [LARGE SCALE GENOMIC DNA]</scope>
</reference>